<dbReference type="InterPro" id="IPR000073">
    <property type="entry name" value="AB_hydrolase_1"/>
</dbReference>
<dbReference type="Gene3D" id="3.40.50.1820">
    <property type="entry name" value="alpha/beta hydrolase"/>
    <property type="match status" value="1"/>
</dbReference>
<protein>
    <submittedName>
        <fullName evidence="3">Alpha/beta hydrolase</fullName>
    </submittedName>
</protein>
<accession>A0ABX8SDN5</accession>
<sequence length="305" mass="33596">MHLREQGSGPPVIFLHGFPHTGFVWHRQLAAVAAAGWHAIAPDLRGFGGTDAPTGPAAYTNVDSIADLTGLLDQLGADRAVFVGLDFGAVLTWELALRVPDRVRAVIVCNNPYLGRAPRRPSEIWARMARRHFVHLHHFQQPGSADAELAGAPREFLARVYYALSGDYHYLDVWQHPPGTRYLDALPVAPPLPWPWLSEAEFELLASTFERTGFTGGLNWYRALDRNWELGAALPDAPVAVPAFFLYGERDCDMEGFSGMDPIGTMRARVPDLRAADMVADAGHLLPLERTGATDALLLRYLAEL</sequence>
<evidence type="ECO:0000256" key="1">
    <source>
        <dbReference type="ARBA" id="ARBA00022801"/>
    </source>
</evidence>
<organism evidence="3 4">
    <name type="scientific">Skermania pinensis</name>
    <dbReference type="NCBI Taxonomy" id="39122"/>
    <lineage>
        <taxon>Bacteria</taxon>
        <taxon>Bacillati</taxon>
        <taxon>Actinomycetota</taxon>
        <taxon>Actinomycetes</taxon>
        <taxon>Mycobacteriales</taxon>
        <taxon>Gordoniaceae</taxon>
        <taxon>Skermania</taxon>
    </lineage>
</organism>
<dbReference type="PANTHER" id="PTHR43329">
    <property type="entry name" value="EPOXIDE HYDROLASE"/>
    <property type="match status" value="1"/>
</dbReference>
<name>A0ABX8SDN5_9ACTN</name>
<dbReference type="PRINTS" id="PR00412">
    <property type="entry name" value="EPOXHYDRLASE"/>
</dbReference>
<dbReference type="Pfam" id="PF00561">
    <property type="entry name" value="Abhydrolase_1"/>
    <property type="match status" value="1"/>
</dbReference>
<dbReference type="GO" id="GO:0016787">
    <property type="term" value="F:hydrolase activity"/>
    <property type="evidence" value="ECO:0007669"/>
    <property type="project" value="UniProtKB-KW"/>
</dbReference>
<dbReference type="RefSeq" id="WP_066474765.1">
    <property type="nucleotide sequence ID" value="NZ_CBCRUZ010000007.1"/>
</dbReference>
<dbReference type="InterPro" id="IPR000639">
    <property type="entry name" value="Epox_hydrolase-like"/>
</dbReference>
<reference evidence="3" key="1">
    <citation type="submission" date="2021-07" db="EMBL/GenBank/DDBJ databases">
        <title>Candidatus Kaistella beijingensis sp. nov. isolated from a municipal wastewater treatment plant is involved in sludge foaming.</title>
        <authorList>
            <person name="Song Y."/>
            <person name="Liu S.-J."/>
        </authorList>
    </citation>
    <scope>NUCLEOTIDE SEQUENCE</scope>
    <source>
        <strain evidence="3">DSM 43998</strain>
    </source>
</reference>
<evidence type="ECO:0000259" key="2">
    <source>
        <dbReference type="Pfam" id="PF00561"/>
    </source>
</evidence>
<feature type="domain" description="AB hydrolase-1" evidence="2">
    <location>
        <begin position="10"/>
        <end position="111"/>
    </location>
</feature>
<evidence type="ECO:0000313" key="4">
    <source>
        <dbReference type="Proteomes" id="UP000887023"/>
    </source>
</evidence>
<keyword evidence="4" id="KW-1185">Reference proteome</keyword>
<proteinExistence type="predicted"/>
<dbReference type="EMBL" id="CP079105">
    <property type="protein sequence ID" value="QXQ16023.1"/>
    <property type="molecule type" value="Genomic_DNA"/>
</dbReference>
<evidence type="ECO:0000313" key="3">
    <source>
        <dbReference type="EMBL" id="QXQ16023.1"/>
    </source>
</evidence>
<gene>
    <name evidence="3" type="ORF">KV203_17365</name>
</gene>
<keyword evidence="1 3" id="KW-0378">Hydrolase</keyword>
<dbReference type="PRINTS" id="PR00111">
    <property type="entry name" value="ABHYDROLASE"/>
</dbReference>
<dbReference type="InterPro" id="IPR029058">
    <property type="entry name" value="AB_hydrolase_fold"/>
</dbReference>
<dbReference type="SUPFAM" id="SSF53474">
    <property type="entry name" value="alpha/beta-Hydrolases"/>
    <property type="match status" value="1"/>
</dbReference>
<dbReference type="Proteomes" id="UP000887023">
    <property type="component" value="Chromosome"/>
</dbReference>